<accession>A0A285UTB7</accession>
<dbReference type="Gene3D" id="2.10.260.10">
    <property type="match status" value="1"/>
</dbReference>
<dbReference type="InterPro" id="IPR040678">
    <property type="entry name" value="AbrB_C"/>
</dbReference>
<dbReference type="Pfam" id="PF04014">
    <property type="entry name" value="MazE_antitoxin"/>
    <property type="match status" value="1"/>
</dbReference>
<feature type="domain" description="SpoVT-AbrB" evidence="2">
    <location>
        <begin position="5"/>
        <end position="50"/>
    </location>
</feature>
<keyword evidence="4" id="KW-1185">Reference proteome</keyword>
<evidence type="ECO:0000313" key="3">
    <source>
        <dbReference type="EMBL" id="SOC45090.1"/>
    </source>
</evidence>
<evidence type="ECO:0000259" key="2">
    <source>
        <dbReference type="PROSITE" id="PS51740"/>
    </source>
</evidence>
<dbReference type="PANTHER" id="PTHR36432:SF4">
    <property type="entry name" value="TRANSITION STATE REGULATOR ABH-RELATED"/>
    <property type="match status" value="1"/>
</dbReference>
<dbReference type="OrthoDB" id="9782993at2"/>
<name>A0A285UTB7_9STAP</name>
<evidence type="ECO:0000313" key="4">
    <source>
        <dbReference type="Proteomes" id="UP000219412"/>
    </source>
</evidence>
<dbReference type="Proteomes" id="UP000219412">
    <property type="component" value="Unassembled WGS sequence"/>
</dbReference>
<dbReference type="InterPro" id="IPR037914">
    <property type="entry name" value="SpoVT-AbrB_sf"/>
</dbReference>
<dbReference type="GO" id="GO:0003677">
    <property type="term" value="F:DNA binding"/>
    <property type="evidence" value="ECO:0007669"/>
    <property type="project" value="UniProtKB-UniRule"/>
</dbReference>
<dbReference type="Pfam" id="PF18277">
    <property type="entry name" value="AbrB_C"/>
    <property type="match status" value="1"/>
</dbReference>
<dbReference type="AlphaFoldDB" id="A0A285UTB7"/>
<dbReference type="NCBIfam" id="TIGR01439">
    <property type="entry name" value="lp_hng_hel_AbrB"/>
    <property type="match status" value="1"/>
</dbReference>
<dbReference type="EMBL" id="OBQF01000008">
    <property type="protein sequence ID" value="SOC45090.1"/>
    <property type="molecule type" value="Genomic_DNA"/>
</dbReference>
<organism evidence="3 4">
    <name type="scientific">Salinicoccus kekensis</name>
    <dbReference type="NCBI Taxonomy" id="714307"/>
    <lineage>
        <taxon>Bacteria</taxon>
        <taxon>Bacillati</taxon>
        <taxon>Bacillota</taxon>
        <taxon>Bacilli</taxon>
        <taxon>Bacillales</taxon>
        <taxon>Staphylococcaceae</taxon>
        <taxon>Salinicoccus</taxon>
    </lineage>
</organism>
<dbReference type="InterPro" id="IPR007159">
    <property type="entry name" value="SpoVT-AbrB_dom"/>
</dbReference>
<proteinExistence type="predicted"/>
<keyword evidence="1" id="KW-0238">DNA-binding</keyword>
<sequence length="93" mass="10559">MKSTGIVRKVDELGRIVIPIELRRILNIEIKDPIEILTNDDEIILKKYKPEMTCIVTGDVSHENMRFADGNIVLSKEGVQILLEEIQSKKVDG</sequence>
<dbReference type="PANTHER" id="PTHR36432">
    <property type="match status" value="1"/>
</dbReference>
<dbReference type="SUPFAM" id="SSF89447">
    <property type="entry name" value="AbrB/MazE/MraZ-like"/>
    <property type="match status" value="1"/>
</dbReference>
<dbReference type="PROSITE" id="PS51740">
    <property type="entry name" value="SPOVT_ABRB"/>
    <property type="match status" value="1"/>
</dbReference>
<gene>
    <name evidence="3" type="ORF">SAMN05878391_2596</name>
</gene>
<dbReference type="InterPro" id="IPR052731">
    <property type="entry name" value="B_subtilis_Trans_State_Reg"/>
</dbReference>
<reference evidence="4" key="1">
    <citation type="submission" date="2017-08" db="EMBL/GenBank/DDBJ databases">
        <authorList>
            <person name="Varghese N."/>
            <person name="Submissions S."/>
        </authorList>
    </citation>
    <scope>NUCLEOTIDE SEQUENCE [LARGE SCALE GENOMIC DNA]</scope>
    <source>
        <strain evidence="4">DSM 23173</strain>
    </source>
</reference>
<evidence type="ECO:0000256" key="1">
    <source>
        <dbReference type="PROSITE-ProRule" id="PRU01076"/>
    </source>
</evidence>
<protein>
    <submittedName>
        <fullName evidence="3">AbrB family transcriptional regulator</fullName>
    </submittedName>
</protein>
<dbReference type="RefSeq" id="WP_097042848.1">
    <property type="nucleotide sequence ID" value="NZ_OBQF01000008.1"/>
</dbReference>
<dbReference type="SMART" id="SM00966">
    <property type="entry name" value="SpoVT_AbrB"/>
    <property type="match status" value="1"/>
</dbReference>